<evidence type="ECO:0000313" key="2">
    <source>
        <dbReference type="Proteomes" id="UP000789759"/>
    </source>
</evidence>
<protein>
    <submittedName>
        <fullName evidence="1">17536_t:CDS:1</fullName>
    </submittedName>
</protein>
<name>A0A9N9IFG5_9GLOM</name>
<sequence>MNQMQQLKQILYTEEKKLKSLQKQAEYKHNSGISPNLQISLLIVLERNLKVKVKYPKNKLLQEQQLFVKYDKPELNLGLQKIKVVKIRTVNHLVNNVRNIHDEYVGRFTINNYLQPSHSNSIVAKTYCYPANIMVLSDDKAKVSLGITAIRKNLEFYKQLVSHPNDTNVILHNSQLSIFIHPQYGVGTSSATHMQDLDLLEKTAIWMNIVKYATMFQAFDLDYLTIQTQSSDQSKYNLVKWDIVSLSQKLTGIILSVNIYDPLFGKLIIVEYIKRNNFPFSIKFPRSEDENNMSWKWLETHARICNYFLDIKKCENILCYLPKQCKEIASLLMKNDGFLPPVMMGKDGYYVNLIHLLEFFNKDKIPEYDAYCLSIGKANYA</sequence>
<proteinExistence type="predicted"/>
<keyword evidence="2" id="KW-1185">Reference proteome</keyword>
<accession>A0A9N9IFG5</accession>
<gene>
    <name evidence="1" type="ORF">CPELLU_LOCUS13587</name>
</gene>
<dbReference type="Proteomes" id="UP000789759">
    <property type="component" value="Unassembled WGS sequence"/>
</dbReference>
<evidence type="ECO:0000313" key="1">
    <source>
        <dbReference type="EMBL" id="CAG8732662.1"/>
    </source>
</evidence>
<organism evidence="1 2">
    <name type="scientific">Cetraspora pellucida</name>
    <dbReference type="NCBI Taxonomy" id="1433469"/>
    <lineage>
        <taxon>Eukaryota</taxon>
        <taxon>Fungi</taxon>
        <taxon>Fungi incertae sedis</taxon>
        <taxon>Mucoromycota</taxon>
        <taxon>Glomeromycotina</taxon>
        <taxon>Glomeromycetes</taxon>
        <taxon>Diversisporales</taxon>
        <taxon>Gigasporaceae</taxon>
        <taxon>Cetraspora</taxon>
    </lineage>
</organism>
<dbReference type="AlphaFoldDB" id="A0A9N9IFG5"/>
<dbReference type="EMBL" id="CAJVQA010014695">
    <property type="protein sequence ID" value="CAG8732662.1"/>
    <property type="molecule type" value="Genomic_DNA"/>
</dbReference>
<reference evidence="1" key="1">
    <citation type="submission" date="2021-06" db="EMBL/GenBank/DDBJ databases">
        <authorList>
            <person name="Kallberg Y."/>
            <person name="Tangrot J."/>
            <person name="Rosling A."/>
        </authorList>
    </citation>
    <scope>NUCLEOTIDE SEQUENCE</scope>
    <source>
        <strain evidence="1">FL966</strain>
    </source>
</reference>
<comment type="caution">
    <text evidence="1">The sequence shown here is derived from an EMBL/GenBank/DDBJ whole genome shotgun (WGS) entry which is preliminary data.</text>
</comment>